<dbReference type="STRING" id="28085.Lcin_3149"/>
<dbReference type="EMBL" id="LNXX01000047">
    <property type="protein sequence ID" value="KTC82079.1"/>
    <property type="molecule type" value="Genomic_DNA"/>
</dbReference>
<organism evidence="2 4">
    <name type="scientific">Legionella cincinnatiensis</name>
    <dbReference type="NCBI Taxonomy" id="28085"/>
    <lineage>
        <taxon>Bacteria</taxon>
        <taxon>Pseudomonadati</taxon>
        <taxon>Pseudomonadota</taxon>
        <taxon>Gammaproteobacteria</taxon>
        <taxon>Legionellales</taxon>
        <taxon>Legionellaceae</taxon>
        <taxon>Legionella</taxon>
    </lineage>
</organism>
<reference evidence="2 4" key="2">
    <citation type="submission" date="2018-06" db="EMBL/GenBank/DDBJ databases">
        <authorList>
            <consortium name="Pathogen Informatics"/>
            <person name="Doyle S."/>
        </authorList>
    </citation>
    <scope>NUCLEOTIDE SEQUENCE [LARGE SCALE GENOMIC DNA]</scope>
    <source>
        <strain evidence="2 4">NCTC12438</strain>
    </source>
</reference>
<dbReference type="EMBL" id="UGNX01000001">
    <property type="protein sequence ID" value="STX34865.1"/>
    <property type="molecule type" value="Genomic_DNA"/>
</dbReference>
<keyword evidence="3" id="KW-1185">Reference proteome</keyword>
<dbReference type="AlphaFoldDB" id="A0A378IJK0"/>
<reference evidence="1 3" key="1">
    <citation type="submission" date="2015-11" db="EMBL/GenBank/DDBJ databases">
        <title>Genomic analysis of 38 Legionella species identifies large and diverse effector repertoires.</title>
        <authorList>
            <person name="Burstein D."/>
            <person name="Amaro F."/>
            <person name="Zusman T."/>
            <person name="Lifshitz Z."/>
            <person name="Cohen O."/>
            <person name="Gilbert J.A."/>
            <person name="Pupko T."/>
            <person name="Shuman H.A."/>
            <person name="Segal G."/>
        </authorList>
    </citation>
    <scope>NUCLEOTIDE SEQUENCE [LARGE SCALE GENOMIC DNA]</scope>
    <source>
        <strain evidence="1 3">CDC#72-OH-14</strain>
    </source>
</reference>
<dbReference type="Proteomes" id="UP000054854">
    <property type="component" value="Unassembled WGS sequence"/>
</dbReference>
<evidence type="ECO:0000313" key="1">
    <source>
        <dbReference type="EMBL" id="KTC82079.1"/>
    </source>
</evidence>
<evidence type="ECO:0000313" key="2">
    <source>
        <dbReference type="EMBL" id="STX34865.1"/>
    </source>
</evidence>
<accession>A0A378IJK0</accession>
<evidence type="ECO:0000313" key="4">
    <source>
        <dbReference type="Proteomes" id="UP000255316"/>
    </source>
</evidence>
<name>A0A378IJK0_9GAMM</name>
<gene>
    <name evidence="1" type="ORF">Lcin_3149</name>
    <name evidence="2" type="ORF">NCTC12438_01475</name>
</gene>
<evidence type="ECO:0000313" key="3">
    <source>
        <dbReference type="Proteomes" id="UP000054854"/>
    </source>
</evidence>
<dbReference type="Proteomes" id="UP000255316">
    <property type="component" value="Unassembled WGS sequence"/>
</dbReference>
<protein>
    <submittedName>
        <fullName evidence="2">Uncharacterized protein</fullName>
    </submittedName>
</protein>
<proteinExistence type="predicted"/>
<sequence length="325" mass="36966">MVYENMFSKLLKGISLVTAGYMTHKLMNEIQREHAIKTKEGITHCEDLVKAPSEFEEIGKPIHGTLSSSYVRHKETGQMYVKKGAHSREDIVKELMISNALHEIRKEQPECLIMQTKNRNGFQYHTLSRKFDNTQDVEEFVRQGKTDELKKKQAVGLEETLITDHIIGKQSDTKLANMIVRDDGDKLIFTTIDNERAVTPTGLSFFHPTSPTYPINKLALIRSIHDLSEKSDDNQAGLAGDPRAKEFGELAESVMENEKIDNYYQKLARTNLDPVIDQCNRLAKASNNGLVKQSDCVGYQLFFKEMQKRAGEQIENSKIRNTNSV</sequence>